<dbReference type="GO" id="GO:0008143">
    <property type="term" value="F:poly(A) binding"/>
    <property type="evidence" value="ECO:0007669"/>
    <property type="project" value="TreeGrafter"/>
</dbReference>
<dbReference type="GO" id="GO:0006397">
    <property type="term" value="P:mRNA processing"/>
    <property type="evidence" value="ECO:0007669"/>
    <property type="project" value="UniProtKB-KW"/>
</dbReference>
<keyword evidence="6" id="KW-0175">Coiled coil</keyword>
<evidence type="ECO:0000256" key="2">
    <source>
        <dbReference type="ARBA" id="ARBA00022490"/>
    </source>
</evidence>
<reference evidence="9" key="1">
    <citation type="submission" date="2020-06" db="EMBL/GenBank/DDBJ databases">
        <authorList>
            <consortium name="Plant Systems Biology data submission"/>
        </authorList>
    </citation>
    <scope>NUCLEOTIDE SEQUENCE</scope>
    <source>
        <strain evidence="9">D6</strain>
    </source>
</reference>
<keyword evidence="5" id="KW-0067">ATP-binding</keyword>
<dbReference type="InterPro" id="IPR030844">
    <property type="entry name" value="PAN3"/>
</dbReference>
<protein>
    <submittedName>
        <fullName evidence="9">PAN2-PAN3 deadenylation complex subunit PAN3</fullName>
    </submittedName>
</protein>
<sequence length="555" mass="61228">MDTLGDSFGRLSTDAQEFVPGSRFGQNQQQPTDFSASQQSHAARYQAQSGLNATGVKEFVPGKAWSSGIQNEPSFDGSVSSSHQNQQAGGSTGFHSNNANSFKSEAENVRLSHQGIATVPAAPTPPPLPSFRALHSMTLSDTLWLYYRDLALEAHRQMEPGDPRHNAVPLPYGNAYCLSENKGSSRSSFGYPSDTFQATSREDGNLYCVRRFDNVRCVSPRIAITVMEKWNSVPSVQEHPGVVPFYRCFVAQRAVFFVHQYIPGARTLRERLEGPLLETVAWSAIVQLISAVRAVHTNNMAVRALQLNHILSNTDATGSRLRLRLNCLGVLDALEFEARKTAVELQGQDIRDLGRIILSITTGSEVNQTTDNEQFARCEAFLAQNYSRDLHGLTMTLIKSARPPSILEVSRAVAQRALDEQDAAYVTLDKTETALSSEYESGRAIRLMLKLAFVNERPEFGPNRRWSQSGDCYVLSLFRDFVFHQADGNGNPVMDLGHVTTALNKLDTQDEEKIALSSRDGKSLMVVSYADVARCLDSAYSELCQGAVRASSLLY</sequence>
<accession>A0A9N8ECH5</accession>
<comment type="caution">
    <text evidence="9">The sequence shown here is derived from an EMBL/GenBank/DDBJ whole genome shotgun (WGS) entry which is preliminary data.</text>
</comment>
<dbReference type="Proteomes" id="UP001153069">
    <property type="component" value="Unassembled WGS sequence"/>
</dbReference>
<keyword evidence="4" id="KW-0547">Nucleotide-binding</keyword>
<feature type="region of interest" description="Disordered" evidence="7">
    <location>
        <begin position="65"/>
        <end position="100"/>
    </location>
</feature>
<dbReference type="GO" id="GO:0005524">
    <property type="term" value="F:ATP binding"/>
    <property type="evidence" value="ECO:0007669"/>
    <property type="project" value="UniProtKB-KW"/>
</dbReference>
<keyword evidence="10" id="KW-1185">Reference proteome</keyword>
<evidence type="ECO:0000259" key="8">
    <source>
        <dbReference type="Pfam" id="PF18101"/>
    </source>
</evidence>
<dbReference type="GO" id="GO:0000932">
    <property type="term" value="C:P-body"/>
    <property type="evidence" value="ECO:0007669"/>
    <property type="project" value="TreeGrafter"/>
</dbReference>
<dbReference type="Gene3D" id="1.10.287.3700">
    <property type="match status" value="1"/>
</dbReference>
<evidence type="ECO:0000313" key="9">
    <source>
        <dbReference type="EMBL" id="CAB9518901.1"/>
    </source>
</evidence>
<evidence type="ECO:0000256" key="6">
    <source>
        <dbReference type="ARBA" id="ARBA00023054"/>
    </source>
</evidence>
<proteinExistence type="predicted"/>
<evidence type="ECO:0000256" key="7">
    <source>
        <dbReference type="SAM" id="MobiDB-lite"/>
    </source>
</evidence>
<feature type="compositionally biased region" description="Polar residues" evidence="7">
    <location>
        <begin position="67"/>
        <end position="100"/>
    </location>
</feature>
<evidence type="ECO:0000256" key="4">
    <source>
        <dbReference type="ARBA" id="ARBA00022741"/>
    </source>
</evidence>
<dbReference type="Gene3D" id="1.20.5.5160">
    <property type="match status" value="1"/>
</dbReference>
<gene>
    <name evidence="9" type="ORF">SEMRO_971_G226440.1</name>
</gene>
<evidence type="ECO:0000313" key="10">
    <source>
        <dbReference type="Proteomes" id="UP001153069"/>
    </source>
</evidence>
<dbReference type="SUPFAM" id="SSF56112">
    <property type="entry name" value="Protein kinase-like (PK-like)"/>
    <property type="match status" value="1"/>
</dbReference>
<keyword evidence="2" id="KW-0963">Cytoplasm</keyword>
<feature type="compositionally biased region" description="Polar residues" evidence="7">
    <location>
        <begin position="24"/>
        <end position="45"/>
    </location>
</feature>
<comment type="subcellular location">
    <subcellularLocation>
        <location evidence="1">Cytoplasm</location>
    </subcellularLocation>
</comment>
<dbReference type="Pfam" id="PF18101">
    <property type="entry name" value="Pan3_CK"/>
    <property type="match status" value="1"/>
</dbReference>
<dbReference type="AlphaFoldDB" id="A0A9N8ECH5"/>
<dbReference type="OrthoDB" id="204958at2759"/>
<organism evidence="9 10">
    <name type="scientific">Seminavis robusta</name>
    <dbReference type="NCBI Taxonomy" id="568900"/>
    <lineage>
        <taxon>Eukaryota</taxon>
        <taxon>Sar</taxon>
        <taxon>Stramenopiles</taxon>
        <taxon>Ochrophyta</taxon>
        <taxon>Bacillariophyta</taxon>
        <taxon>Bacillariophyceae</taxon>
        <taxon>Bacillariophycidae</taxon>
        <taxon>Naviculales</taxon>
        <taxon>Naviculaceae</taxon>
        <taxon>Seminavis</taxon>
    </lineage>
</organism>
<feature type="region of interest" description="Disordered" evidence="7">
    <location>
        <begin position="1"/>
        <end position="45"/>
    </location>
</feature>
<dbReference type="GO" id="GO:0031251">
    <property type="term" value="C:PAN complex"/>
    <property type="evidence" value="ECO:0007669"/>
    <property type="project" value="InterPro"/>
</dbReference>
<dbReference type="Gene3D" id="1.10.510.10">
    <property type="entry name" value="Transferase(Phosphotransferase) domain 1"/>
    <property type="match status" value="1"/>
</dbReference>
<evidence type="ECO:0000256" key="5">
    <source>
        <dbReference type="ARBA" id="ARBA00022840"/>
    </source>
</evidence>
<evidence type="ECO:0000256" key="3">
    <source>
        <dbReference type="ARBA" id="ARBA00022664"/>
    </source>
</evidence>
<dbReference type="PANTHER" id="PTHR12272">
    <property type="entry name" value="DEADENYLATION COMPLEX SUBUNIT PAN3"/>
    <property type="match status" value="1"/>
</dbReference>
<evidence type="ECO:0000256" key="1">
    <source>
        <dbReference type="ARBA" id="ARBA00004496"/>
    </source>
</evidence>
<dbReference type="InterPro" id="IPR011009">
    <property type="entry name" value="Kinase-like_dom_sf"/>
</dbReference>
<feature type="domain" description="Pan3 C-terminal knob" evidence="8">
    <location>
        <begin position="408"/>
        <end position="543"/>
    </location>
</feature>
<name>A0A9N8ECH5_9STRA</name>
<dbReference type="EMBL" id="CAICTM010000969">
    <property type="protein sequence ID" value="CAB9518901.1"/>
    <property type="molecule type" value="Genomic_DNA"/>
</dbReference>
<dbReference type="InterPro" id="IPR041332">
    <property type="entry name" value="Pan3_CK"/>
</dbReference>
<keyword evidence="3" id="KW-0507">mRNA processing</keyword>
<dbReference type="GO" id="GO:0000289">
    <property type="term" value="P:nuclear-transcribed mRNA poly(A) tail shortening"/>
    <property type="evidence" value="ECO:0007669"/>
    <property type="project" value="InterPro"/>
</dbReference>
<dbReference type="PANTHER" id="PTHR12272:SF11">
    <property type="entry name" value="PAN2-PAN3 DEADENYLATION COMPLEX SUBUNIT PAN3"/>
    <property type="match status" value="1"/>
</dbReference>